<name>A0A7W0BU62_9BACL</name>
<organism evidence="7 8">
    <name type="scientific">[Anoxybacillus] calidus</name>
    <dbReference type="NCBI Taxonomy" id="575178"/>
    <lineage>
        <taxon>Bacteria</taxon>
        <taxon>Bacillati</taxon>
        <taxon>Bacillota</taxon>
        <taxon>Bacilli</taxon>
        <taxon>Bacillales</taxon>
        <taxon>Anoxybacillaceae</taxon>
        <taxon>Paranoxybacillus</taxon>
    </lineage>
</organism>
<dbReference type="Proteomes" id="UP000580891">
    <property type="component" value="Unassembled WGS sequence"/>
</dbReference>
<keyword evidence="5" id="KW-0175">Coiled coil</keyword>
<dbReference type="InterPro" id="IPR018165">
    <property type="entry name" value="Ala-tRNA-synth_IIc_core"/>
</dbReference>
<keyword evidence="8" id="KW-1185">Reference proteome</keyword>
<dbReference type="GO" id="GO:0005737">
    <property type="term" value="C:cytoplasm"/>
    <property type="evidence" value="ECO:0007669"/>
    <property type="project" value="UniProtKB-SubCell"/>
</dbReference>
<dbReference type="AlphaFoldDB" id="A0A7W0BU62"/>
<feature type="coiled-coil region" evidence="5">
    <location>
        <begin position="251"/>
        <end position="285"/>
    </location>
</feature>
<dbReference type="Pfam" id="PF02272">
    <property type="entry name" value="DHHA1"/>
    <property type="match status" value="1"/>
</dbReference>
<evidence type="ECO:0000256" key="5">
    <source>
        <dbReference type="SAM" id="Coils"/>
    </source>
</evidence>
<evidence type="ECO:0000256" key="2">
    <source>
        <dbReference type="ARBA" id="ARBA00004496"/>
    </source>
</evidence>
<comment type="caution">
    <text evidence="7">The sequence shown here is derived from an EMBL/GenBank/DDBJ whole genome shotgun (WGS) entry which is preliminary data.</text>
</comment>
<feature type="domain" description="Alanyl-transfer RNA synthetases family profile" evidence="6">
    <location>
        <begin position="1"/>
        <end position="213"/>
    </location>
</feature>
<evidence type="ECO:0000313" key="8">
    <source>
        <dbReference type="Proteomes" id="UP000580891"/>
    </source>
</evidence>
<dbReference type="RefSeq" id="WP_181536228.1">
    <property type="nucleotide sequence ID" value="NZ_JACDUU010000001.1"/>
</dbReference>
<dbReference type="Gene3D" id="2.40.30.130">
    <property type="match status" value="1"/>
</dbReference>
<evidence type="ECO:0000256" key="4">
    <source>
        <dbReference type="ARBA" id="ARBA00022833"/>
    </source>
</evidence>
<dbReference type="SMART" id="SM00863">
    <property type="entry name" value="tRNA_SAD"/>
    <property type="match status" value="1"/>
</dbReference>
<proteinExistence type="predicted"/>
<comment type="cofactor">
    <cofactor evidence="1">
        <name>Zn(2+)</name>
        <dbReference type="ChEBI" id="CHEBI:29105"/>
    </cofactor>
</comment>
<evidence type="ECO:0000259" key="6">
    <source>
        <dbReference type="PROSITE" id="PS50860"/>
    </source>
</evidence>
<reference evidence="7 8" key="1">
    <citation type="submission" date="2020-07" db="EMBL/GenBank/DDBJ databases">
        <title>Genomic Encyclopedia of Type Strains, Phase IV (KMG-IV): sequencing the most valuable type-strain genomes for metagenomic binning, comparative biology and taxonomic classification.</title>
        <authorList>
            <person name="Goeker M."/>
        </authorList>
    </citation>
    <scope>NUCLEOTIDE SEQUENCE [LARGE SCALE GENOMIC DNA]</scope>
    <source>
        <strain evidence="7 8">DSM 25220</strain>
    </source>
</reference>
<dbReference type="GO" id="GO:0002161">
    <property type="term" value="F:aminoacyl-tRNA deacylase activity"/>
    <property type="evidence" value="ECO:0007669"/>
    <property type="project" value="UniProtKB-ARBA"/>
</dbReference>
<keyword evidence="3" id="KW-0479">Metal-binding</keyword>
<evidence type="ECO:0000313" key="7">
    <source>
        <dbReference type="EMBL" id="MBA2870458.1"/>
    </source>
</evidence>
<dbReference type="Gene3D" id="3.10.310.40">
    <property type="match status" value="1"/>
</dbReference>
<dbReference type="GO" id="GO:0003676">
    <property type="term" value="F:nucleic acid binding"/>
    <property type="evidence" value="ECO:0007669"/>
    <property type="project" value="InterPro"/>
</dbReference>
<dbReference type="InterPro" id="IPR051335">
    <property type="entry name" value="Alanyl-tRNA_Editing_Enzymes"/>
</dbReference>
<keyword evidence="4" id="KW-0862">Zinc</keyword>
<gene>
    <name evidence="7" type="ORF">HNQ85_000716</name>
</gene>
<dbReference type="InterPro" id="IPR003156">
    <property type="entry name" value="DHHA1_dom"/>
</dbReference>
<keyword evidence="7" id="KW-0030">Aminoacyl-tRNA synthetase</keyword>
<dbReference type="PANTHER" id="PTHR43462">
    <property type="entry name" value="ALANYL-TRNA EDITING PROTEIN"/>
    <property type="match status" value="1"/>
</dbReference>
<protein>
    <submittedName>
        <fullName evidence="7">Alanyl-tRNA synthetase</fullName>
        <ecNumber evidence="7">6.1.1.7</ecNumber>
    </submittedName>
</protein>
<dbReference type="GO" id="GO:0005524">
    <property type="term" value="F:ATP binding"/>
    <property type="evidence" value="ECO:0007669"/>
    <property type="project" value="InterPro"/>
</dbReference>
<dbReference type="EC" id="6.1.1.7" evidence="7"/>
<evidence type="ECO:0000256" key="1">
    <source>
        <dbReference type="ARBA" id="ARBA00001947"/>
    </source>
</evidence>
<evidence type="ECO:0000256" key="3">
    <source>
        <dbReference type="ARBA" id="ARBA00022723"/>
    </source>
</evidence>
<dbReference type="Gene3D" id="3.30.980.10">
    <property type="entry name" value="Threonyl-trna Synthetase, Chain A, domain 2"/>
    <property type="match status" value="1"/>
</dbReference>
<dbReference type="SUPFAM" id="SSF55186">
    <property type="entry name" value="ThrRS/AlaRS common domain"/>
    <property type="match status" value="1"/>
</dbReference>
<dbReference type="GO" id="GO:0006419">
    <property type="term" value="P:alanyl-tRNA aminoacylation"/>
    <property type="evidence" value="ECO:0007669"/>
    <property type="project" value="InterPro"/>
</dbReference>
<comment type="subcellular location">
    <subcellularLocation>
        <location evidence="2">Cytoplasm</location>
    </subcellularLocation>
</comment>
<dbReference type="InterPro" id="IPR009000">
    <property type="entry name" value="Transl_B-barrel_sf"/>
</dbReference>
<dbReference type="EMBL" id="JACDUU010000001">
    <property type="protein sequence ID" value="MBA2870458.1"/>
    <property type="molecule type" value="Genomic_DNA"/>
</dbReference>
<accession>A0A7W0BU62</accession>
<dbReference type="PROSITE" id="PS50860">
    <property type="entry name" value="AA_TRNA_LIGASE_II_ALA"/>
    <property type="match status" value="1"/>
</dbReference>
<dbReference type="GO" id="GO:0004813">
    <property type="term" value="F:alanine-tRNA ligase activity"/>
    <property type="evidence" value="ECO:0007669"/>
    <property type="project" value="UniProtKB-EC"/>
</dbReference>
<keyword evidence="7" id="KW-0436">Ligase</keyword>
<sequence length="393" mass="44571">MTKKLYYVSPSTVNWTTTITSIKKENNDYLITLAETAFYPEGGGQPSDSGTIDGIKVIDVFEEDGEVYHRLPALPDYSSVSCQIDWHRRLDHTQQHSGQHLLSAVCIELFDVHTVSFHLGKETVTIDLNISHLSEQQLKSIEERANELIYCNVPVKTYFISKEKAISLPFRKFPDIEEPIRVVEMEGVDTSACCGTHVSRTGEIGIIKLLKTEKHRGLTRLHFKCGIRAFADYSSAHNIVTKIAQHLGTNRETLFDKIIKLEEENKLLLKELEHLKGELHDFEADKLIRNHHSLVVQVYENKTLKDLQAIAQRITAKQDKVVILATTLENRLVAAKSAAFTFHMGQLFKEQQAHFHGKGGGNERQAQMTFTNSTDLTAFMVSLQTEIERLINK</sequence>
<dbReference type="GO" id="GO:0046872">
    <property type="term" value="F:metal ion binding"/>
    <property type="evidence" value="ECO:0007669"/>
    <property type="project" value="UniProtKB-KW"/>
</dbReference>
<dbReference type="InterPro" id="IPR018163">
    <property type="entry name" value="Thr/Ala-tRNA-synth_IIc_edit"/>
</dbReference>
<dbReference type="SUPFAM" id="SSF50447">
    <property type="entry name" value="Translation proteins"/>
    <property type="match status" value="1"/>
</dbReference>
<dbReference type="Pfam" id="PF07973">
    <property type="entry name" value="tRNA_SAD"/>
    <property type="match status" value="1"/>
</dbReference>
<dbReference type="PANTHER" id="PTHR43462:SF1">
    <property type="entry name" value="ALANYL-TRNA EDITING PROTEIN AARSD1"/>
    <property type="match status" value="1"/>
</dbReference>
<dbReference type="InterPro" id="IPR012947">
    <property type="entry name" value="tRNA_SAD"/>
</dbReference>